<feature type="domain" description="Linalool dehydratase/isomerase" evidence="2">
    <location>
        <begin position="88"/>
        <end position="360"/>
    </location>
</feature>
<dbReference type="Pfam" id="PF18566">
    <property type="entry name" value="Ldi"/>
    <property type="match status" value="1"/>
</dbReference>
<dbReference type="OrthoDB" id="3561361at2"/>
<keyword evidence="1" id="KW-1133">Transmembrane helix</keyword>
<gene>
    <name evidence="3" type="ORF">DFR28_102543</name>
</gene>
<keyword evidence="1" id="KW-0472">Membrane</keyword>
<dbReference type="InterPro" id="IPR041411">
    <property type="entry name" value="Ldi"/>
</dbReference>
<evidence type="ECO:0000256" key="1">
    <source>
        <dbReference type="SAM" id="Phobius"/>
    </source>
</evidence>
<protein>
    <recommendedName>
        <fullName evidence="2">Linalool dehydratase/isomerase domain-containing protein</fullName>
    </recommendedName>
</protein>
<sequence length="480" mass="54569">MVSALIFRKFSVRLLLAMIIVGLIIWGAVRFLPLGFPDSAAYFEPMPERRLQSDEIGQLRSVTEDYFKLSLSGDDFADWNTEQQDFWKYSIAFAAYGLPSAMIIDPDNQAEYKALMDMMIWKMKSKKVWGDFTDRGFGADPISVQNIMYKGHLNLMYGLYQMSTGDVRYAREFTWLTQQIADEMRLHHEGIYEGVTCEPNAWFVECNTISMLSLHIYDRLYGTAYTSNEIQWSLDFIMKRMRDPETGLFYRAYLPNHDLVKKQISGYANAWILTFLTPFTGDELDELYPSFKENLVEEFGPYAAVLGQTEGDPDQVAQIFGLWAAKEFNDPELFGKLRNAVDKFGRLGPEVESAGLAYDDPNSVLINGVIVASKMHLGWQAVLDYDWGYGDEFAQIPDVSELSWRDILPTRSYAMGDGHTLPTADEQRACPACFWGDFKSIRMQVDQRQANCPTDAADSASCGLESLDESILERDLAPGM</sequence>
<feature type="transmembrane region" description="Helical" evidence="1">
    <location>
        <begin position="12"/>
        <end position="32"/>
    </location>
</feature>
<dbReference type="RefSeq" id="WP_113953921.1">
    <property type="nucleotide sequence ID" value="NZ_QNRT01000002.1"/>
</dbReference>
<name>A0A395JNH7_9GAMM</name>
<dbReference type="InParanoid" id="A0A395JNH7"/>
<keyword evidence="1" id="KW-0812">Transmembrane</keyword>
<evidence type="ECO:0000259" key="2">
    <source>
        <dbReference type="Pfam" id="PF18566"/>
    </source>
</evidence>
<dbReference type="Proteomes" id="UP000253083">
    <property type="component" value="Unassembled WGS sequence"/>
</dbReference>
<evidence type="ECO:0000313" key="4">
    <source>
        <dbReference type="Proteomes" id="UP000253083"/>
    </source>
</evidence>
<accession>A0A395JNH7</accession>
<dbReference type="GO" id="GO:0005975">
    <property type="term" value="P:carbohydrate metabolic process"/>
    <property type="evidence" value="ECO:0007669"/>
    <property type="project" value="InterPro"/>
</dbReference>
<dbReference type="SUPFAM" id="SSF48208">
    <property type="entry name" value="Six-hairpin glycosidases"/>
    <property type="match status" value="1"/>
</dbReference>
<reference evidence="3 4" key="1">
    <citation type="submission" date="2018-06" db="EMBL/GenBank/DDBJ databases">
        <title>Genomic Encyclopedia of Type Strains, Phase IV (KMG-IV): sequencing the most valuable type-strain genomes for metagenomic binning, comparative biology and taxonomic classification.</title>
        <authorList>
            <person name="Goeker M."/>
        </authorList>
    </citation>
    <scope>NUCLEOTIDE SEQUENCE [LARGE SCALE GENOMIC DNA]</scope>
    <source>
        <strain evidence="3 4">DSM 24032</strain>
    </source>
</reference>
<dbReference type="EMBL" id="QNRT01000002">
    <property type="protein sequence ID" value="RBP51124.1"/>
    <property type="molecule type" value="Genomic_DNA"/>
</dbReference>
<evidence type="ECO:0000313" key="3">
    <source>
        <dbReference type="EMBL" id="RBP51124.1"/>
    </source>
</evidence>
<organism evidence="3 4">
    <name type="scientific">Arenicella xantha</name>
    <dbReference type="NCBI Taxonomy" id="644221"/>
    <lineage>
        <taxon>Bacteria</taxon>
        <taxon>Pseudomonadati</taxon>
        <taxon>Pseudomonadota</taxon>
        <taxon>Gammaproteobacteria</taxon>
        <taxon>Arenicellales</taxon>
        <taxon>Arenicellaceae</taxon>
        <taxon>Arenicella</taxon>
    </lineage>
</organism>
<dbReference type="Gene3D" id="1.50.10.10">
    <property type="match status" value="1"/>
</dbReference>
<comment type="caution">
    <text evidence="3">The sequence shown here is derived from an EMBL/GenBank/DDBJ whole genome shotgun (WGS) entry which is preliminary data.</text>
</comment>
<keyword evidence="4" id="KW-1185">Reference proteome</keyword>
<proteinExistence type="predicted"/>
<dbReference type="AlphaFoldDB" id="A0A395JNH7"/>
<dbReference type="InterPro" id="IPR008928">
    <property type="entry name" value="6-hairpin_glycosidase_sf"/>
</dbReference>
<dbReference type="InterPro" id="IPR012341">
    <property type="entry name" value="6hp_glycosidase-like_sf"/>
</dbReference>